<dbReference type="Gene3D" id="3.10.450.40">
    <property type="match status" value="2"/>
</dbReference>
<comment type="caution">
    <text evidence="16">The sequence shown here is derived from an EMBL/GenBank/DDBJ whole genome shotgun (WGS) entry which is preliminary data.</text>
</comment>
<dbReference type="GO" id="GO:0048038">
    <property type="term" value="F:quinone binding"/>
    <property type="evidence" value="ECO:0007669"/>
    <property type="project" value="InterPro"/>
</dbReference>
<evidence type="ECO:0000256" key="8">
    <source>
        <dbReference type="ARBA" id="ARBA00023157"/>
    </source>
</evidence>
<keyword evidence="17" id="KW-1185">Reference proteome</keyword>
<dbReference type="PANTHER" id="PTHR10638">
    <property type="entry name" value="COPPER AMINE OXIDASE"/>
    <property type="match status" value="1"/>
</dbReference>
<accession>A0AAE1X5P5</accession>
<dbReference type="InterPro" id="IPR000269">
    <property type="entry name" value="Cu_amine_oxidase"/>
</dbReference>
<dbReference type="AlphaFoldDB" id="A0AAE1X5P5"/>
<evidence type="ECO:0000259" key="14">
    <source>
        <dbReference type="Pfam" id="PF02727"/>
    </source>
</evidence>
<organism evidence="16 17">
    <name type="scientific">Sesamum angolense</name>
    <dbReference type="NCBI Taxonomy" id="2727404"/>
    <lineage>
        <taxon>Eukaryota</taxon>
        <taxon>Viridiplantae</taxon>
        <taxon>Streptophyta</taxon>
        <taxon>Embryophyta</taxon>
        <taxon>Tracheophyta</taxon>
        <taxon>Spermatophyta</taxon>
        <taxon>Magnoliopsida</taxon>
        <taxon>eudicotyledons</taxon>
        <taxon>Gunneridae</taxon>
        <taxon>Pentapetalae</taxon>
        <taxon>asterids</taxon>
        <taxon>lamiids</taxon>
        <taxon>Lamiales</taxon>
        <taxon>Pedaliaceae</taxon>
        <taxon>Sesamum</taxon>
    </lineage>
</organism>
<dbReference type="GO" id="GO:0008131">
    <property type="term" value="F:primary methylamine oxidase activity"/>
    <property type="evidence" value="ECO:0007669"/>
    <property type="project" value="InterPro"/>
</dbReference>
<comment type="similarity">
    <text evidence="2 11">Belongs to the copper/topaquinone oxidase family.</text>
</comment>
<dbReference type="SUPFAM" id="SSF49998">
    <property type="entry name" value="Amine oxidase catalytic domain"/>
    <property type="match status" value="1"/>
</dbReference>
<dbReference type="Pfam" id="PF01179">
    <property type="entry name" value="Cu_amine_oxid"/>
    <property type="match status" value="1"/>
</dbReference>
<evidence type="ECO:0000259" key="15">
    <source>
        <dbReference type="Pfam" id="PF02728"/>
    </source>
</evidence>
<sequence>MRPFKGPNFSLILFFLIVHVFVLLPANGFHPLDPLTPSELNQVQTLIKKSHKDVTFHYVGLDEPDKPKVLSWLSRSQPPNFFQHRIAFAVVRTNSQTHEIKIDLSSNSILSDKVYDGDGYPMLNNEEQTAAGELPLKYPPFIASIEKRGLNLSEVLCEVFTIGWYGEKNTKRAVAVMCYYIDGTVNFYMRPIDGIMATVDLDKMKIIQYRDRLMIPVPKADGTDYRESKQDTHFDTRIKSMTISQPNGPSFTIDGSNVRWEDWVLHLSFDMRAGLIISLASIYDPEKNEYRRVMYRGFISELFVPYMDLTEEWYYRTFFDAGEYGLGLCAVPLVPLRDCPENAVSMDGYFISQDGAPGYIPNVFCIFERRAGDVMWRHTELGIPGQTVTEVRPETTLVVRMVSTVGNYDYIVDWEFKQTGIIKVTVGMTGLLEVRGSVYTHKDQIQEEVYGTILAENTIGAHHDHFLIFSLDLDVDGDANSFIKSNLKTSRVNGNISPRKSYWRTKVGNYVGYRLVPGSVARTLLSDDDYAQIRGAFTKYNVWVTLYNKTEKWAGGLYADQSRGDDNLATWSLRNRDIENKDIVLWYTVGFHHVPCQEDFPVMPMLTESFELRPTNFFEHNPRLIER</sequence>
<keyword evidence="6 11" id="KW-0560">Oxidoreductase</keyword>
<dbReference type="Gene3D" id="2.70.98.20">
    <property type="entry name" value="Copper amine oxidase, catalytic domain"/>
    <property type="match status" value="2"/>
</dbReference>
<dbReference type="InterPro" id="IPR049948">
    <property type="entry name" value="Cu_Am_ox_TPQ-bd"/>
</dbReference>
<dbReference type="GO" id="GO:0009308">
    <property type="term" value="P:amine metabolic process"/>
    <property type="evidence" value="ECO:0007669"/>
    <property type="project" value="UniProtKB-UniRule"/>
</dbReference>
<gene>
    <name evidence="16" type="ORF">Sango_0579300</name>
</gene>
<feature type="active site" description="Schiff-base intermediate with substrate; via topaquinone" evidence="9">
    <location>
        <position position="408"/>
    </location>
</feature>
<dbReference type="GO" id="GO:0005507">
    <property type="term" value="F:copper ion binding"/>
    <property type="evidence" value="ECO:0007669"/>
    <property type="project" value="InterPro"/>
</dbReference>
<keyword evidence="5 9" id="KW-0801">TPQ</keyword>
<dbReference type="EC" id="1.4.3.-" evidence="11"/>
<dbReference type="PANTHER" id="PTHR10638:SF71">
    <property type="entry name" value="AMINE OXIDASE"/>
    <property type="match status" value="1"/>
</dbReference>
<feature type="signal peptide" evidence="12">
    <location>
        <begin position="1"/>
        <end position="28"/>
    </location>
</feature>
<evidence type="ECO:0000256" key="7">
    <source>
        <dbReference type="ARBA" id="ARBA00023008"/>
    </source>
</evidence>
<dbReference type="Proteomes" id="UP001289374">
    <property type="component" value="Unassembled WGS sequence"/>
</dbReference>
<evidence type="ECO:0000256" key="9">
    <source>
        <dbReference type="PIRSR" id="PIRSR600269-50"/>
    </source>
</evidence>
<evidence type="ECO:0000256" key="12">
    <source>
        <dbReference type="SAM" id="SignalP"/>
    </source>
</evidence>
<keyword evidence="4 11" id="KW-0479">Metal-binding</keyword>
<dbReference type="PROSITE" id="PS01164">
    <property type="entry name" value="COPPER_AMINE_OXID_1"/>
    <property type="match status" value="1"/>
</dbReference>
<evidence type="ECO:0000256" key="6">
    <source>
        <dbReference type="ARBA" id="ARBA00023002"/>
    </source>
</evidence>
<comment type="cofactor">
    <cofactor evidence="1">
        <name>Cu cation</name>
        <dbReference type="ChEBI" id="CHEBI:23378"/>
    </cofactor>
</comment>
<dbReference type="InterPro" id="IPR049947">
    <property type="entry name" value="Cu_Am_Ox_Cu-bd"/>
</dbReference>
<feature type="chain" id="PRO_5042238295" description="Amine oxidase" evidence="12">
    <location>
        <begin position="29"/>
        <end position="627"/>
    </location>
</feature>
<evidence type="ECO:0000256" key="1">
    <source>
        <dbReference type="ARBA" id="ARBA00001935"/>
    </source>
</evidence>
<evidence type="ECO:0000256" key="3">
    <source>
        <dbReference type="ARBA" id="ARBA00011738"/>
    </source>
</evidence>
<feature type="domain" description="Copper amine oxidase N3-terminal" evidence="15">
    <location>
        <begin position="121"/>
        <end position="218"/>
    </location>
</feature>
<dbReference type="InterPro" id="IPR015800">
    <property type="entry name" value="Cu_amine_oxidase_N2"/>
</dbReference>
<evidence type="ECO:0000256" key="10">
    <source>
        <dbReference type="PIRSR" id="PIRSR600269-51"/>
    </source>
</evidence>
<reference evidence="16" key="1">
    <citation type="submission" date="2020-06" db="EMBL/GenBank/DDBJ databases">
        <authorList>
            <person name="Li T."/>
            <person name="Hu X."/>
            <person name="Zhang T."/>
            <person name="Song X."/>
            <person name="Zhang H."/>
            <person name="Dai N."/>
            <person name="Sheng W."/>
            <person name="Hou X."/>
            <person name="Wei L."/>
        </authorList>
    </citation>
    <scope>NUCLEOTIDE SEQUENCE</scope>
    <source>
        <strain evidence="16">K16</strain>
        <tissue evidence="16">Leaf</tissue>
    </source>
</reference>
<feature type="active site" description="Proton acceptor" evidence="9">
    <location>
        <position position="320"/>
    </location>
</feature>
<proteinExistence type="inferred from homology"/>
<protein>
    <recommendedName>
        <fullName evidence="11">Amine oxidase</fullName>
        <ecNumber evidence="11">1.4.3.-</ecNumber>
    </recommendedName>
</protein>
<evidence type="ECO:0000313" key="17">
    <source>
        <dbReference type="Proteomes" id="UP001289374"/>
    </source>
</evidence>
<dbReference type="SUPFAM" id="SSF54416">
    <property type="entry name" value="Amine oxidase N-terminal region"/>
    <property type="match status" value="2"/>
</dbReference>
<dbReference type="InterPro" id="IPR015798">
    <property type="entry name" value="Cu_amine_oxidase_C"/>
</dbReference>
<feature type="domain" description="Copper amine oxidase N2-terminal" evidence="14">
    <location>
        <begin position="30"/>
        <end position="113"/>
    </location>
</feature>
<dbReference type="FunFam" id="3.10.450.40:FF:000005">
    <property type="entry name" value="Amine oxidase"/>
    <property type="match status" value="1"/>
</dbReference>
<dbReference type="InterPro" id="IPR016182">
    <property type="entry name" value="Cu_amine_oxidase_N-reg"/>
</dbReference>
<feature type="modified residue" description="2',4',5'-topaquinone" evidence="10">
    <location>
        <position position="408"/>
    </location>
</feature>
<feature type="domain" description="Copper amine oxidase catalytic" evidence="13">
    <location>
        <begin position="242"/>
        <end position="506"/>
    </location>
</feature>
<comment type="cofactor">
    <cofactor evidence="11">
        <name>Cu cation</name>
        <dbReference type="ChEBI" id="CHEBI:23378"/>
    </cofactor>
    <text evidence="11">Contains 1 topaquinone per subunit.</text>
</comment>
<comment type="subunit">
    <text evidence="3">Homodimer.</text>
</comment>
<evidence type="ECO:0000256" key="5">
    <source>
        <dbReference type="ARBA" id="ARBA00022772"/>
    </source>
</evidence>
<name>A0AAE1X5P5_9LAMI</name>
<dbReference type="Pfam" id="PF02727">
    <property type="entry name" value="Cu_amine_oxidN2"/>
    <property type="match status" value="1"/>
</dbReference>
<keyword evidence="7 11" id="KW-0186">Copper</keyword>
<comment type="PTM">
    <text evidence="10 11">Topaquinone (TPQ) is generated by copper-dependent autoxidation of a specific tyrosyl residue.</text>
</comment>
<evidence type="ECO:0000256" key="11">
    <source>
        <dbReference type="RuleBase" id="RU000672"/>
    </source>
</evidence>
<reference evidence="16" key="2">
    <citation type="journal article" date="2024" name="Plant">
        <title>Genomic evolution and insights into agronomic trait innovations of Sesamum species.</title>
        <authorList>
            <person name="Miao H."/>
            <person name="Wang L."/>
            <person name="Qu L."/>
            <person name="Liu H."/>
            <person name="Sun Y."/>
            <person name="Le M."/>
            <person name="Wang Q."/>
            <person name="Wei S."/>
            <person name="Zheng Y."/>
            <person name="Lin W."/>
            <person name="Duan Y."/>
            <person name="Cao H."/>
            <person name="Xiong S."/>
            <person name="Wang X."/>
            <person name="Wei L."/>
            <person name="Li C."/>
            <person name="Ma Q."/>
            <person name="Ju M."/>
            <person name="Zhao R."/>
            <person name="Li G."/>
            <person name="Mu C."/>
            <person name="Tian Q."/>
            <person name="Mei H."/>
            <person name="Zhang T."/>
            <person name="Gao T."/>
            <person name="Zhang H."/>
        </authorList>
    </citation>
    <scope>NUCLEOTIDE SEQUENCE</scope>
    <source>
        <strain evidence="16">K16</strain>
    </source>
</reference>
<evidence type="ECO:0000313" key="16">
    <source>
        <dbReference type="EMBL" id="KAK4405728.1"/>
    </source>
</evidence>
<dbReference type="Pfam" id="PF02728">
    <property type="entry name" value="Cu_amine_oxidN3"/>
    <property type="match status" value="1"/>
</dbReference>
<dbReference type="FunFam" id="3.10.450.40:FF:000012">
    <property type="entry name" value="Amine oxidase"/>
    <property type="match status" value="1"/>
</dbReference>
<dbReference type="PROSITE" id="PS01165">
    <property type="entry name" value="COPPER_AMINE_OXID_2"/>
    <property type="match status" value="1"/>
</dbReference>
<evidence type="ECO:0000256" key="4">
    <source>
        <dbReference type="ARBA" id="ARBA00022723"/>
    </source>
</evidence>
<evidence type="ECO:0000256" key="2">
    <source>
        <dbReference type="ARBA" id="ARBA00007983"/>
    </source>
</evidence>
<dbReference type="InterPro" id="IPR015802">
    <property type="entry name" value="Cu_amine_oxidase_N3"/>
</dbReference>
<keyword evidence="12" id="KW-0732">Signal</keyword>
<dbReference type="InterPro" id="IPR036460">
    <property type="entry name" value="Cu_amine_oxidase_C_sf"/>
</dbReference>
<evidence type="ECO:0000259" key="13">
    <source>
        <dbReference type="Pfam" id="PF01179"/>
    </source>
</evidence>
<dbReference type="EMBL" id="JACGWL010000003">
    <property type="protein sequence ID" value="KAK4405728.1"/>
    <property type="molecule type" value="Genomic_DNA"/>
</dbReference>
<keyword evidence="8" id="KW-1015">Disulfide bond</keyword>